<feature type="compositionally biased region" description="Polar residues" evidence="4">
    <location>
        <begin position="1"/>
        <end position="11"/>
    </location>
</feature>
<keyword evidence="2 3" id="KW-0040">ANK repeat</keyword>
<proteinExistence type="predicted"/>
<feature type="region of interest" description="Disordered" evidence="4">
    <location>
        <begin position="108"/>
        <end position="143"/>
    </location>
</feature>
<evidence type="ECO:0000256" key="2">
    <source>
        <dbReference type="ARBA" id="ARBA00023043"/>
    </source>
</evidence>
<dbReference type="PROSITE" id="PS50297">
    <property type="entry name" value="ANK_REP_REGION"/>
    <property type="match status" value="1"/>
</dbReference>
<feature type="compositionally biased region" description="Basic and acidic residues" evidence="4">
    <location>
        <begin position="112"/>
        <end position="125"/>
    </location>
</feature>
<dbReference type="SUPFAM" id="SSF48403">
    <property type="entry name" value="Ankyrin repeat"/>
    <property type="match status" value="1"/>
</dbReference>
<dbReference type="InterPro" id="IPR002110">
    <property type="entry name" value="Ankyrin_rpt"/>
</dbReference>
<sequence length="263" mass="29502">MAKQKSPSSWSAVLFKKSPMNKRKDDQIDTTVTTTKTKTDICQVVVNNQTDVTKTATTTDEQNNNEITKTKSETDLTCSKMHRQQKQRLSLKRLRFLKKSSSSCSLCQEESGSLKDSPKISEKSSSKVTTKAKSKPSKITNEGNTQPATAVLFDIIQYKDLNLLHDVFKSYPNLDINAFNEDGIAAIHFAAMSGSTSCIEAMVDYGADINLLDIRGNPPLHYAILMKKFEFAGKLMELGAVTHQLSKHQYPELKKKSRDTWHF</sequence>
<dbReference type="PANTHER" id="PTHR24134">
    <property type="entry name" value="ANKYRIN REPEAT-CONTAINING PROTEIN DDB_G0279043"/>
    <property type="match status" value="1"/>
</dbReference>
<dbReference type="EnsemblMetazoa" id="CLYHEMT020055.1">
    <property type="protein sequence ID" value="CLYHEMP020055.1"/>
    <property type="gene ID" value="CLYHEMG020055"/>
</dbReference>
<organism evidence="5 6">
    <name type="scientific">Clytia hemisphaerica</name>
    <dbReference type="NCBI Taxonomy" id="252671"/>
    <lineage>
        <taxon>Eukaryota</taxon>
        <taxon>Metazoa</taxon>
        <taxon>Cnidaria</taxon>
        <taxon>Hydrozoa</taxon>
        <taxon>Hydroidolina</taxon>
        <taxon>Leptothecata</taxon>
        <taxon>Obeliida</taxon>
        <taxon>Clytiidae</taxon>
        <taxon>Clytia</taxon>
    </lineage>
</organism>
<dbReference type="PANTHER" id="PTHR24134:SF9">
    <property type="entry name" value="ANKYRIN REPEAT AND SOCS BOX PROTEIN 8"/>
    <property type="match status" value="1"/>
</dbReference>
<accession>A0A7M5XA02</accession>
<dbReference type="Proteomes" id="UP000594262">
    <property type="component" value="Unplaced"/>
</dbReference>
<dbReference type="Gene3D" id="1.25.40.20">
    <property type="entry name" value="Ankyrin repeat-containing domain"/>
    <property type="match status" value="1"/>
</dbReference>
<evidence type="ECO:0000256" key="3">
    <source>
        <dbReference type="PROSITE-ProRule" id="PRU00023"/>
    </source>
</evidence>
<reference evidence="5" key="1">
    <citation type="submission" date="2021-01" db="UniProtKB">
        <authorList>
            <consortium name="EnsemblMetazoa"/>
        </authorList>
    </citation>
    <scope>IDENTIFICATION</scope>
</reference>
<keyword evidence="6" id="KW-1185">Reference proteome</keyword>
<evidence type="ECO:0000313" key="6">
    <source>
        <dbReference type="Proteomes" id="UP000594262"/>
    </source>
</evidence>
<dbReference type="Pfam" id="PF12796">
    <property type="entry name" value="Ank_2"/>
    <property type="match status" value="1"/>
</dbReference>
<dbReference type="AlphaFoldDB" id="A0A7M5XA02"/>
<protein>
    <submittedName>
        <fullName evidence="5">Uncharacterized protein</fullName>
    </submittedName>
</protein>
<dbReference type="InterPro" id="IPR036770">
    <property type="entry name" value="Ankyrin_rpt-contain_sf"/>
</dbReference>
<evidence type="ECO:0000256" key="4">
    <source>
        <dbReference type="SAM" id="MobiDB-lite"/>
    </source>
</evidence>
<keyword evidence="1" id="KW-0677">Repeat</keyword>
<feature type="region of interest" description="Disordered" evidence="4">
    <location>
        <begin position="1"/>
        <end position="29"/>
    </location>
</feature>
<name>A0A7M5XA02_9CNID</name>
<dbReference type="SMART" id="SM00248">
    <property type="entry name" value="ANK"/>
    <property type="match status" value="2"/>
</dbReference>
<evidence type="ECO:0000256" key="1">
    <source>
        <dbReference type="ARBA" id="ARBA00022737"/>
    </source>
</evidence>
<evidence type="ECO:0000313" key="5">
    <source>
        <dbReference type="EnsemblMetazoa" id="CLYHEMP020055.1"/>
    </source>
</evidence>
<feature type="repeat" description="ANK" evidence="3">
    <location>
        <begin position="182"/>
        <end position="214"/>
    </location>
</feature>
<dbReference type="PROSITE" id="PS50088">
    <property type="entry name" value="ANK_REPEAT"/>
    <property type="match status" value="1"/>
</dbReference>
<dbReference type="OrthoDB" id="5314041at2759"/>